<dbReference type="PANTHER" id="PTHR43343">
    <property type="entry name" value="PEPTIDASE S12"/>
    <property type="match status" value="1"/>
</dbReference>
<dbReference type="OMA" id="SVNFRMG"/>
<comment type="caution">
    <text evidence="6">The sequence shown here is derived from an EMBL/GenBank/DDBJ whole genome shotgun (WGS) entry which is preliminary data.</text>
</comment>
<organism evidence="6 7">
    <name type="scientific">Mageeibacillus indolicus</name>
    <dbReference type="NCBI Taxonomy" id="884684"/>
    <lineage>
        <taxon>Bacteria</taxon>
        <taxon>Bacillati</taxon>
        <taxon>Bacillota</taxon>
        <taxon>Clostridia</taxon>
        <taxon>Eubacteriales</taxon>
        <taxon>Oscillospiraceae</taxon>
        <taxon>Mageeibacillus</taxon>
    </lineage>
</organism>
<dbReference type="Pfam" id="PF13365">
    <property type="entry name" value="Trypsin_2"/>
    <property type="match status" value="1"/>
</dbReference>
<keyword evidence="3" id="KW-0378">Hydrolase</keyword>
<dbReference type="SMART" id="SM00228">
    <property type="entry name" value="PDZ"/>
    <property type="match status" value="1"/>
</dbReference>
<keyword evidence="4" id="KW-0812">Transmembrane</keyword>
<evidence type="ECO:0000313" key="7">
    <source>
        <dbReference type="Proteomes" id="UP000236394"/>
    </source>
</evidence>
<proteinExistence type="inferred from homology"/>
<evidence type="ECO:0000256" key="1">
    <source>
        <dbReference type="ARBA" id="ARBA00010541"/>
    </source>
</evidence>
<comment type="similarity">
    <text evidence="1">Belongs to the peptidase S1C family.</text>
</comment>
<dbReference type="InterPro" id="IPR009003">
    <property type="entry name" value="Peptidase_S1_PA"/>
</dbReference>
<gene>
    <name evidence="6" type="ORF">B7R76_01410</name>
</gene>
<dbReference type="InterPro" id="IPR036034">
    <property type="entry name" value="PDZ_sf"/>
</dbReference>
<dbReference type="GO" id="GO:0006508">
    <property type="term" value="P:proteolysis"/>
    <property type="evidence" value="ECO:0007669"/>
    <property type="project" value="UniProtKB-KW"/>
</dbReference>
<dbReference type="EMBL" id="NBZD01000001">
    <property type="protein sequence ID" value="PNH19571.1"/>
    <property type="molecule type" value="Genomic_DNA"/>
</dbReference>
<dbReference type="PRINTS" id="PR00834">
    <property type="entry name" value="PROTEASES2C"/>
</dbReference>
<dbReference type="GO" id="GO:0004252">
    <property type="term" value="F:serine-type endopeptidase activity"/>
    <property type="evidence" value="ECO:0007669"/>
    <property type="project" value="InterPro"/>
</dbReference>
<dbReference type="AlphaFoldDB" id="A0A2J8B473"/>
<dbReference type="InterPro" id="IPR001478">
    <property type="entry name" value="PDZ"/>
</dbReference>
<dbReference type="InterPro" id="IPR001940">
    <property type="entry name" value="Peptidase_S1C"/>
</dbReference>
<dbReference type="Gene3D" id="2.40.10.10">
    <property type="entry name" value="Trypsin-like serine proteases"/>
    <property type="match status" value="2"/>
</dbReference>
<evidence type="ECO:0000259" key="5">
    <source>
        <dbReference type="PROSITE" id="PS50106"/>
    </source>
</evidence>
<feature type="domain" description="PDZ" evidence="5">
    <location>
        <begin position="352"/>
        <end position="442"/>
    </location>
</feature>
<sequence>MIHYKHKENDSEVTYMEDNTNTTYRAEYTVSEDSATSGNDKAKAASAAEAANYSTSSDCAHSGEAGSPKKLKPKFPWLRILAMMLVCVLLGGAVGGLTVHEIGMLPPNSSNSKHSENDSSVTNMLQNAQPKATEAAKTLLKKDSKLLTPAQIGEKASLAVVAINTRTRVQSIFGQADAEGAGSGVLISPDGTIVTNNHVINNATSISVNLANGKKYDAEIVGQDPTTDLAVIKIKGKNFPYLSMGDSAKVKMGDQVVAIGNPLGELEGSLTVGYISATNRNLSVKEDDGRVTTMYGLLQTDAAINRGNSGGALINMYGELIGINSMKTSAVGVEGLGFAIPVSTVRPVVDDLVKYGKVKNRPSIGITGRAISDEVAREYEYPKGIYVLSVLKGSPAEKAGLKKGDVITAINGKSVASVADINGIKVQLKAGDVIKVQIYRNGDQHEVSLTLAGEN</sequence>
<dbReference type="PANTHER" id="PTHR43343:SF3">
    <property type="entry name" value="PROTEASE DO-LIKE 8, CHLOROPLASTIC"/>
    <property type="match status" value="1"/>
</dbReference>
<name>A0A2J8B473_9FIRM</name>
<keyword evidence="4" id="KW-0472">Membrane</keyword>
<dbReference type="InterPro" id="IPR043504">
    <property type="entry name" value="Peptidase_S1_PA_chymotrypsin"/>
</dbReference>
<dbReference type="PROSITE" id="PS50106">
    <property type="entry name" value="PDZ"/>
    <property type="match status" value="1"/>
</dbReference>
<accession>A0A2J8B473</accession>
<dbReference type="InterPro" id="IPR051201">
    <property type="entry name" value="Chloro_Bact_Ser_Proteases"/>
</dbReference>
<protein>
    <recommendedName>
        <fullName evidence="5">PDZ domain-containing protein</fullName>
    </recommendedName>
</protein>
<dbReference type="Gene3D" id="2.30.42.10">
    <property type="match status" value="1"/>
</dbReference>
<reference evidence="7" key="1">
    <citation type="submission" date="2017-04" db="EMBL/GenBank/DDBJ databases">
        <authorList>
            <person name="Bumgarner R.E."/>
            <person name="Fredricks D.N."/>
            <person name="Srinivasan S."/>
        </authorList>
    </citation>
    <scope>NUCLEOTIDE SEQUENCE [LARGE SCALE GENOMIC DNA]</scope>
    <source>
        <strain evidence="7">KA00405</strain>
    </source>
</reference>
<evidence type="ECO:0000313" key="6">
    <source>
        <dbReference type="EMBL" id="PNH19571.1"/>
    </source>
</evidence>
<evidence type="ECO:0000256" key="4">
    <source>
        <dbReference type="SAM" id="Phobius"/>
    </source>
</evidence>
<dbReference type="Proteomes" id="UP000236394">
    <property type="component" value="Unassembled WGS sequence"/>
</dbReference>
<keyword evidence="2" id="KW-0645">Protease</keyword>
<evidence type="ECO:0000256" key="3">
    <source>
        <dbReference type="ARBA" id="ARBA00022801"/>
    </source>
</evidence>
<feature type="transmembrane region" description="Helical" evidence="4">
    <location>
        <begin position="77"/>
        <end position="99"/>
    </location>
</feature>
<keyword evidence="4" id="KW-1133">Transmembrane helix</keyword>
<dbReference type="Pfam" id="PF13180">
    <property type="entry name" value="PDZ_2"/>
    <property type="match status" value="1"/>
</dbReference>
<evidence type="ECO:0000256" key="2">
    <source>
        <dbReference type="ARBA" id="ARBA00022670"/>
    </source>
</evidence>
<dbReference type="SUPFAM" id="SSF50494">
    <property type="entry name" value="Trypsin-like serine proteases"/>
    <property type="match status" value="1"/>
</dbReference>
<dbReference type="SUPFAM" id="SSF50156">
    <property type="entry name" value="PDZ domain-like"/>
    <property type="match status" value="1"/>
</dbReference>